<dbReference type="InterPro" id="IPR022790">
    <property type="entry name" value="GH26_dom"/>
</dbReference>
<feature type="domain" description="GH26" evidence="5">
    <location>
        <begin position="1"/>
        <end position="280"/>
    </location>
</feature>
<dbReference type="Pfam" id="PF02156">
    <property type="entry name" value="Glyco_hydro_26"/>
    <property type="match status" value="1"/>
</dbReference>
<feature type="active site" description="Proton donor" evidence="4">
    <location>
        <position position="115"/>
    </location>
</feature>
<evidence type="ECO:0000256" key="4">
    <source>
        <dbReference type="PROSITE-ProRule" id="PRU01100"/>
    </source>
</evidence>
<reference evidence="7" key="1">
    <citation type="submission" date="2016-10" db="EMBL/GenBank/DDBJ databases">
        <authorList>
            <person name="Varghese N."/>
            <person name="Submissions S."/>
        </authorList>
    </citation>
    <scope>NUCLEOTIDE SEQUENCE [LARGE SCALE GENOMIC DNA]</scope>
    <source>
        <strain evidence="7">DSM 43161</strain>
    </source>
</reference>
<evidence type="ECO:0000256" key="3">
    <source>
        <dbReference type="ARBA" id="ARBA00023295"/>
    </source>
</evidence>
<dbReference type="EMBL" id="FOWE01000002">
    <property type="protein sequence ID" value="SFO01214.1"/>
    <property type="molecule type" value="Genomic_DNA"/>
</dbReference>
<accession>A0A1I5DPS3</accession>
<dbReference type="InterPro" id="IPR000805">
    <property type="entry name" value="Glyco_hydro_26"/>
</dbReference>
<dbReference type="SUPFAM" id="SSF51445">
    <property type="entry name" value="(Trans)glycosidases"/>
    <property type="match status" value="1"/>
</dbReference>
<keyword evidence="3 4" id="KW-0326">Glycosidase</keyword>
<keyword evidence="2 4" id="KW-0378">Hydrolase</keyword>
<dbReference type="GO" id="GO:0006080">
    <property type="term" value="P:substituted mannan metabolic process"/>
    <property type="evidence" value="ECO:0007669"/>
    <property type="project" value="InterPro"/>
</dbReference>
<dbReference type="Gene3D" id="3.20.20.80">
    <property type="entry name" value="Glycosidases"/>
    <property type="match status" value="1"/>
</dbReference>
<keyword evidence="7" id="KW-1185">Reference proteome</keyword>
<dbReference type="AlphaFoldDB" id="A0A1I5DPS3"/>
<evidence type="ECO:0000259" key="5">
    <source>
        <dbReference type="PROSITE" id="PS51764"/>
    </source>
</evidence>
<dbReference type="PANTHER" id="PTHR40079">
    <property type="entry name" value="MANNAN ENDO-1,4-BETA-MANNOSIDASE E-RELATED"/>
    <property type="match status" value="1"/>
</dbReference>
<evidence type="ECO:0000313" key="7">
    <source>
        <dbReference type="Proteomes" id="UP000183642"/>
    </source>
</evidence>
<evidence type="ECO:0000256" key="1">
    <source>
        <dbReference type="ARBA" id="ARBA00007754"/>
    </source>
</evidence>
<sequence length="289" mass="32164">MTDDECPELVTRCRFGAWSALGGTPVEDHRALEARLGAALPVFSWFSALHDWDAGTAGGIAAFDPADPYDCMVCLEPWDTRLADVVSGARDGYFRRWAGGARAYPGRVLVRLMHEANGNWYPWSVAHESDAVTDPEQWQEAWRRVVGIARGQGATNVAFVFCTNTNDVGGVPAEAYWPGAEWVDVVGVDGYNWGWDAAGRPQVTAEQVIGPMYRRLTALHPTAEFVVGEIGCAAGPGKAAWHEALYRSRRFPRLTRVAYFHEAKEQDWRLDSDEATLRVHRRYLARAPR</sequence>
<dbReference type="PROSITE" id="PS51764">
    <property type="entry name" value="GH26"/>
    <property type="match status" value="1"/>
</dbReference>
<organism evidence="6 7">
    <name type="scientific">Geodermatophilus obscurus</name>
    <dbReference type="NCBI Taxonomy" id="1861"/>
    <lineage>
        <taxon>Bacteria</taxon>
        <taxon>Bacillati</taxon>
        <taxon>Actinomycetota</taxon>
        <taxon>Actinomycetes</taxon>
        <taxon>Geodermatophilales</taxon>
        <taxon>Geodermatophilaceae</taxon>
        <taxon>Geodermatophilus</taxon>
    </lineage>
</organism>
<dbReference type="OrthoDB" id="9816550at2"/>
<dbReference type="RefSeq" id="WP_075012344.1">
    <property type="nucleotide sequence ID" value="NZ_FOWE01000002.1"/>
</dbReference>
<proteinExistence type="inferred from homology"/>
<dbReference type="Proteomes" id="UP000183642">
    <property type="component" value="Unassembled WGS sequence"/>
</dbReference>
<name>A0A1I5DPS3_9ACTN</name>
<feature type="active site" description="Nucleophile" evidence="4">
    <location>
        <position position="229"/>
    </location>
</feature>
<dbReference type="InterPro" id="IPR017853">
    <property type="entry name" value="GH"/>
</dbReference>
<protein>
    <submittedName>
        <fullName evidence="6">Glycosyl hydrolase family 26</fullName>
    </submittedName>
</protein>
<dbReference type="GO" id="GO:0016985">
    <property type="term" value="F:mannan endo-1,4-beta-mannosidase activity"/>
    <property type="evidence" value="ECO:0007669"/>
    <property type="project" value="InterPro"/>
</dbReference>
<evidence type="ECO:0000313" key="6">
    <source>
        <dbReference type="EMBL" id="SFO01214.1"/>
    </source>
</evidence>
<dbReference type="PANTHER" id="PTHR40079:SF4">
    <property type="entry name" value="GH26 DOMAIN-CONTAINING PROTEIN-RELATED"/>
    <property type="match status" value="1"/>
</dbReference>
<evidence type="ECO:0000256" key="2">
    <source>
        <dbReference type="ARBA" id="ARBA00022801"/>
    </source>
</evidence>
<comment type="similarity">
    <text evidence="1 4">Belongs to the glycosyl hydrolase 26 family.</text>
</comment>
<gene>
    <name evidence="6" type="ORF">SAMN05660359_00944</name>
</gene>